<keyword evidence="4 5" id="KW-0234">DNA repair</keyword>
<dbReference type="Proteomes" id="UP000011859">
    <property type="component" value="Chromosome"/>
</dbReference>
<dbReference type="GO" id="GO:0003677">
    <property type="term" value="F:DNA binding"/>
    <property type="evidence" value="ECO:0007669"/>
    <property type="project" value="InterPro"/>
</dbReference>
<dbReference type="InterPro" id="IPR036995">
    <property type="entry name" value="MPG_sf"/>
</dbReference>
<protein>
    <recommendedName>
        <fullName evidence="5">Putative 3-methyladenine DNA glycosylase</fullName>
        <ecNumber evidence="5">3.2.2.-</ecNumber>
    </recommendedName>
</protein>
<dbReference type="NCBIfam" id="TIGR00567">
    <property type="entry name" value="3mg"/>
    <property type="match status" value="1"/>
</dbReference>
<dbReference type="PANTHER" id="PTHR10429:SF0">
    <property type="entry name" value="DNA-3-METHYLADENINE GLYCOSYLASE"/>
    <property type="match status" value="1"/>
</dbReference>
<dbReference type="HAMAP" id="MF_00527">
    <property type="entry name" value="3MGH"/>
    <property type="match status" value="1"/>
</dbReference>
<dbReference type="EMBL" id="CP003470">
    <property type="protein sequence ID" value="AGG89820.1"/>
    <property type="molecule type" value="Genomic_DNA"/>
</dbReference>
<evidence type="ECO:0000313" key="7">
    <source>
        <dbReference type="Proteomes" id="UP000011859"/>
    </source>
</evidence>
<dbReference type="STRING" id="666685.R2APBS1_2741"/>
<evidence type="ECO:0000256" key="2">
    <source>
        <dbReference type="ARBA" id="ARBA00022763"/>
    </source>
</evidence>
<accession>M4NFU8</accession>
<comment type="similarity">
    <text evidence="1 5">Belongs to the DNA glycosylase MPG family.</text>
</comment>
<keyword evidence="7" id="KW-1185">Reference proteome</keyword>
<keyword evidence="3 5" id="KW-0378">Hydrolase</keyword>
<organism evidence="6 7">
    <name type="scientific">Rhodanobacter denitrificans</name>
    <dbReference type="NCBI Taxonomy" id="666685"/>
    <lineage>
        <taxon>Bacteria</taxon>
        <taxon>Pseudomonadati</taxon>
        <taxon>Pseudomonadota</taxon>
        <taxon>Gammaproteobacteria</taxon>
        <taxon>Lysobacterales</taxon>
        <taxon>Rhodanobacteraceae</taxon>
        <taxon>Rhodanobacter</taxon>
    </lineage>
</organism>
<sequence length="191" mass="20541">MALDRAFYRRDPRAVAPDLLNKVLLHADGRCGRIVETEAYCGPTDPAAHSWRGRTARNATMFGAPGLLYVYFTYGMHWCCNPVCGEEGEGVAVLLRALAPLGGLAAMRAARPGCRRDRDLCRGPARLCQAMGIGRAQDGIDLVGGAGGFSIVDDGVPPPVAPVVTTRIGITRAIGQPWRWYVPGDAHVSRR</sequence>
<dbReference type="SUPFAM" id="SSF50486">
    <property type="entry name" value="FMT C-terminal domain-like"/>
    <property type="match status" value="1"/>
</dbReference>
<proteinExistence type="inferred from homology"/>
<dbReference type="CDD" id="cd00540">
    <property type="entry name" value="AAG"/>
    <property type="match status" value="1"/>
</dbReference>
<evidence type="ECO:0000256" key="3">
    <source>
        <dbReference type="ARBA" id="ARBA00022801"/>
    </source>
</evidence>
<dbReference type="PATRIC" id="fig|666685.9.peg.407"/>
<dbReference type="Pfam" id="PF02245">
    <property type="entry name" value="Pur_DNA_glyco"/>
    <property type="match status" value="1"/>
</dbReference>
<evidence type="ECO:0000256" key="1">
    <source>
        <dbReference type="ARBA" id="ARBA00009232"/>
    </source>
</evidence>
<dbReference type="GO" id="GO:0003905">
    <property type="term" value="F:alkylbase DNA N-glycosylase activity"/>
    <property type="evidence" value="ECO:0007669"/>
    <property type="project" value="InterPro"/>
</dbReference>
<keyword evidence="2 5" id="KW-0227">DNA damage</keyword>
<dbReference type="FunFam" id="3.10.300.10:FF:000001">
    <property type="entry name" value="Putative 3-methyladenine DNA glycosylase"/>
    <property type="match status" value="1"/>
</dbReference>
<gene>
    <name evidence="6" type="ORF">R2APBS1_2741</name>
</gene>
<dbReference type="NCBIfam" id="NF002003">
    <property type="entry name" value="PRK00802.1-3"/>
    <property type="match status" value="1"/>
</dbReference>
<evidence type="ECO:0000313" key="6">
    <source>
        <dbReference type="EMBL" id="AGG89820.1"/>
    </source>
</evidence>
<dbReference type="AlphaFoldDB" id="I4WYU1"/>
<dbReference type="KEGG" id="rhd:R2APBS1_2741"/>
<dbReference type="HOGENOM" id="CLU_060471_3_2_6"/>
<evidence type="ECO:0000256" key="5">
    <source>
        <dbReference type="HAMAP-Rule" id="MF_00527"/>
    </source>
</evidence>
<dbReference type="PANTHER" id="PTHR10429">
    <property type="entry name" value="DNA-3-METHYLADENINE GLYCOSYLASE"/>
    <property type="match status" value="1"/>
</dbReference>
<dbReference type="GO" id="GO:0006284">
    <property type="term" value="P:base-excision repair"/>
    <property type="evidence" value="ECO:0007669"/>
    <property type="project" value="InterPro"/>
</dbReference>
<dbReference type="InterPro" id="IPR003180">
    <property type="entry name" value="MPG"/>
</dbReference>
<dbReference type="eggNOG" id="COG2094">
    <property type="taxonomic scope" value="Bacteria"/>
</dbReference>
<dbReference type="Gene3D" id="3.10.300.10">
    <property type="entry name" value="Methylpurine-DNA glycosylase (MPG)"/>
    <property type="match status" value="1"/>
</dbReference>
<name>I4WYU1_9GAMM</name>
<reference evidence="6 7" key="1">
    <citation type="submission" date="2012-04" db="EMBL/GenBank/DDBJ databases">
        <title>Complete genome of Rhodanobacter sp. 2APBS1.</title>
        <authorList>
            <consortium name="US DOE Joint Genome Institute"/>
            <person name="Huntemann M."/>
            <person name="Wei C.-L."/>
            <person name="Han J."/>
            <person name="Detter J.C."/>
            <person name="Han C."/>
            <person name="Tapia R."/>
            <person name="Munk A.C.C."/>
            <person name="Chen A."/>
            <person name="Krypides N."/>
            <person name="Mavromatis K."/>
            <person name="Markowitz V."/>
            <person name="Szeto E."/>
            <person name="Ivanova N."/>
            <person name="Mikhailova N."/>
            <person name="Ovchinnikova G."/>
            <person name="Pagani I."/>
            <person name="Pati A."/>
            <person name="Goodwin L."/>
            <person name="Peters L."/>
            <person name="Pitluck S."/>
            <person name="Woyke T."/>
            <person name="Prakash O."/>
            <person name="Elkins J."/>
            <person name="Brown S."/>
            <person name="Palumbo A."/>
            <person name="Hemme C."/>
            <person name="Zhou J."/>
            <person name="Watson D."/>
            <person name="Jardine P."/>
            <person name="Kostka J."/>
            <person name="Green S."/>
        </authorList>
    </citation>
    <scope>NUCLEOTIDE SEQUENCE [LARGE SCALE GENOMIC DNA]</scope>
    <source>
        <strain evidence="6 7">2APBS1</strain>
    </source>
</reference>
<accession>I4WYU1</accession>
<dbReference type="OrthoDB" id="9794313at2"/>
<dbReference type="InterPro" id="IPR011034">
    <property type="entry name" value="Formyl_transferase-like_C_sf"/>
</dbReference>
<evidence type="ECO:0000256" key="4">
    <source>
        <dbReference type="ARBA" id="ARBA00023204"/>
    </source>
</evidence>
<dbReference type="EC" id="3.2.2.-" evidence="5"/>